<dbReference type="AlphaFoldDB" id="A0AA88QEJ2"/>
<accession>A0AA88QEJ2</accession>
<reference evidence="2" key="1">
    <citation type="submission" date="2022-12" db="EMBL/GenBank/DDBJ databases">
        <title>Draft genome assemblies for two species of Escallonia (Escalloniales).</title>
        <authorList>
            <person name="Chanderbali A."/>
            <person name="Dervinis C."/>
            <person name="Anghel I."/>
            <person name="Soltis D."/>
            <person name="Soltis P."/>
            <person name="Zapata F."/>
        </authorList>
    </citation>
    <scope>NUCLEOTIDE SEQUENCE</scope>
    <source>
        <strain evidence="2">UCBG92.1500</strain>
        <tissue evidence="2">Leaf</tissue>
    </source>
</reference>
<name>A0AA88QEJ2_9ASTE</name>
<dbReference type="NCBIfam" id="TIGR01571">
    <property type="entry name" value="A_thal_Cys_rich"/>
    <property type="match status" value="1"/>
</dbReference>
<organism evidence="2 3">
    <name type="scientific">Escallonia rubra</name>
    <dbReference type="NCBI Taxonomy" id="112253"/>
    <lineage>
        <taxon>Eukaryota</taxon>
        <taxon>Viridiplantae</taxon>
        <taxon>Streptophyta</taxon>
        <taxon>Embryophyta</taxon>
        <taxon>Tracheophyta</taxon>
        <taxon>Spermatophyta</taxon>
        <taxon>Magnoliopsida</taxon>
        <taxon>eudicotyledons</taxon>
        <taxon>Gunneridae</taxon>
        <taxon>Pentapetalae</taxon>
        <taxon>asterids</taxon>
        <taxon>campanulids</taxon>
        <taxon>Escalloniales</taxon>
        <taxon>Escalloniaceae</taxon>
        <taxon>Escallonia</taxon>
    </lineage>
</organism>
<dbReference type="Pfam" id="PF04749">
    <property type="entry name" value="PLAC8"/>
    <property type="match status" value="1"/>
</dbReference>
<comment type="caution">
    <text evidence="2">The sequence shown here is derived from an EMBL/GenBank/DDBJ whole genome shotgun (WGS) entry which is preliminary data.</text>
</comment>
<evidence type="ECO:0000313" key="2">
    <source>
        <dbReference type="EMBL" id="KAK2968103.1"/>
    </source>
</evidence>
<evidence type="ECO:0000313" key="3">
    <source>
        <dbReference type="Proteomes" id="UP001187471"/>
    </source>
</evidence>
<dbReference type="PANTHER" id="PTHR15907">
    <property type="entry name" value="DUF614 FAMILY PROTEIN-RELATED"/>
    <property type="match status" value="1"/>
</dbReference>
<dbReference type="InterPro" id="IPR006461">
    <property type="entry name" value="PLAC_motif_containing"/>
</dbReference>
<keyword evidence="1" id="KW-0472">Membrane</keyword>
<evidence type="ECO:0000256" key="1">
    <source>
        <dbReference type="SAM" id="Phobius"/>
    </source>
</evidence>
<keyword evidence="1" id="KW-0812">Transmembrane</keyword>
<proteinExistence type="predicted"/>
<sequence>MYASSPYGSAAAAAAPPPPPALYAQPHMGAPVMATNYAYSNIPAALPQLQPSTPMPWSTGLCDCFDDCSNCCVTWFCPCITFGQIAEIVDQGTSSCVACGALYALIAYFTGCACLLSCFYRSKMRSQYILQEDPCWDFLVHCCCDPCALCQEYRELKHRGFDMALGWQGNMEKQQRGVAMAPVAMAPVAQGMSRY</sequence>
<keyword evidence="3" id="KW-1185">Reference proteome</keyword>
<feature type="transmembrane region" description="Helical" evidence="1">
    <location>
        <begin position="101"/>
        <end position="120"/>
    </location>
</feature>
<keyword evidence="1" id="KW-1133">Transmembrane helix</keyword>
<dbReference type="Proteomes" id="UP001187471">
    <property type="component" value="Unassembled WGS sequence"/>
</dbReference>
<protein>
    <submittedName>
        <fullName evidence="2">Uncharacterized protein</fullName>
    </submittedName>
</protein>
<dbReference type="EMBL" id="JAVXUO010002943">
    <property type="protein sequence ID" value="KAK2968103.1"/>
    <property type="molecule type" value="Genomic_DNA"/>
</dbReference>
<gene>
    <name evidence="2" type="ORF">RJ640_029236</name>
</gene>